<protein>
    <submittedName>
        <fullName evidence="1">Uncharacterized protein</fullName>
    </submittedName>
</protein>
<gene>
    <name evidence="1" type="ORF">HXO65_00075</name>
</gene>
<sequence length="130" mass="14416">MGFVAEDLSTTYPERYQWCSAYLNGLFDLKTNPERYADPEILGEHLKLMVNTGARDERAKTALPNSSYHCRRVTADVAASRVPGYLKGSVPARPLSDASHAVLVNDLATLVLSAVDRVDFAVLAYRNERN</sequence>
<accession>A0A930LNR8</accession>
<dbReference type="AlphaFoldDB" id="A0A930LNR8"/>
<dbReference type="EMBL" id="JABZXS010000001">
    <property type="protein sequence ID" value="MBF1672601.1"/>
    <property type="molecule type" value="Genomic_DNA"/>
</dbReference>
<dbReference type="Proteomes" id="UP000785653">
    <property type="component" value="Unassembled WGS sequence"/>
</dbReference>
<evidence type="ECO:0000313" key="1">
    <source>
        <dbReference type="EMBL" id="MBF1672601.1"/>
    </source>
</evidence>
<name>A0A930LNR8_9MICC</name>
<proteinExistence type="predicted"/>
<reference evidence="1" key="1">
    <citation type="submission" date="2020-04" db="EMBL/GenBank/DDBJ databases">
        <title>Deep metagenomics examines the oral microbiome during advanced dental caries in children, revealing novel taxa and co-occurrences with host molecules.</title>
        <authorList>
            <person name="Baker J.L."/>
            <person name="Morton J.T."/>
            <person name="Dinis M."/>
            <person name="Alvarez R."/>
            <person name="Tran N.C."/>
            <person name="Knight R."/>
            <person name="Edlund A."/>
        </authorList>
    </citation>
    <scope>NUCLEOTIDE SEQUENCE</scope>
    <source>
        <strain evidence="1">JCVI_47_bin.3</strain>
    </source>
</reference>
<comment type="caution">
    <text evidence="1">The sequence shown here is derived from an EMBL/GenBank/DDBJ whole genome shotgun (WGS) entry which is preliminary data.</text>
</comment>
<organism evidence="1 2">
    <name type="scientific">Rothia mucilaginosa</name>
    <dbReference type="NCBI Taxonomy" id="43675"/>
    <lineage>
        <taxon>Bacteria</taxon>
        <taxon>Bacillati</taxon>
        <taxon>Actinomycetota</taxon>
        <taxon>Actinomycetes</taxon>
        <taxon>Micrococcales</taxon>
        <taxon>Micrococcaceae</taxon>
        <taxon>Rothia</taxon>
    </lineage>
</organism>
<evidence type="ECO:0000313" key="2">
    <source>
        <dbReference type="Proteomes" id="UP000785653"/>
    </source>
</evidence>